<accession>A0A059WEG5</accession>
<dbReference type="SUPFAM" id="SSF49764">
    <property type="entry name" value="HSP20-like chaperones"/>
    <property type="match status" value="1"/>
</dbReference>
<dbReference type="PANTHER" id="PTHR11527">
    <property type="entry name" value="HEAT-SHOCK PROTEIN 20 FAMILY MEMBER"/>
    <property type="match status" value="1"/>
</dbReference>
<sequence>MELPMHHRAGPLRERGRSRPQPMADFQEIFDRMSHFLEAASGTPSLTGTTAFVPPADLHETDAAYVVECELPGISRQDVDVEVGEHEVSISGELRQSEREGTLRRRGRPTGRFEYRALLPVDVQADAVTAALSGGVLTVTVPKAQAAKPRHVEIQD</sequence>
<evidence type="ECO:0000256" key="1">
    <source>
        <dbReference type="PROSITE-ProRule" id="PRU00285"/>
    </source>
</evidence>
<dbReference type="RefSeq" id="WP_016574509.1">
    <property type="nucleotide sequence ID" value="NZ_BHXC01000002.1"/>
</dbReference>
<reference evidence="4 5" key="1">
    <citation type="journal article" date="2019" name="Microbiol. Resour. Announc.">
        <title>Draft Genome Sequence of the Most Traditional epsilon-Poly-l-Lysine Producer, Streptomyces albulus NBRC14147.</title>
        <authorList>
            <person name="Yamanaka K."/>
            <person name="Hamano Y."/>
        </authorList>
    </citation>
    <scope>NUCLEOTIDE SEQUENCE [LARGE SCALE GENOMIC DNA]</scope>
    <source>
        <strain evidence="4 5">NBRC 14147</strain>
    </source>
</reference>
<evidence type="ECO:0000313" key="5">
    <source>
        <dbReference type="Proteomes" id="UP000288351"/>
    </source>
</evidence>
<dbReference type="InterPro" id="IPR031107">
    <property type="entry name" value="Small_HSP"/>
</dbReference>
<dbReference type="Pfam" id="PF00011">
    <property type="entry name" value="HSP20"/>
    <property type="match status" value="1"/>
</dbReference>
<proteinExistence type="inferred from homology"/>
<dbReference type="InterPro" id="IPR008978">
    <property type="entry name" value="HSP20-like_chaperone"/>
</dbReference>
<comment type="caution">
    <text evidence="4">The sequence shown here is derived from an EMBL/GenBank/DDBJ whole genome shotgun (WGS) entry which is preliminary data.</text>
</comment>
<dbReference type="Proteomes" id="UP000288351">
    <property type="component" value="Unassembled WGS sequence"/>
</dbReference>
<organism evidence="4 5">
    <name type="scientific">Streptomyces noursei</name>
    <name type="common">Streptomyces albulus</name>
    <dbReference type="NCBI Taxonomy" id="1971"/>
    <lineage>
        <taxon>Bacteria</taxon>
        <taxon>Bacillati</taxon>
        <taxon>Actinomycetota</taxon>
        <taxon>Actinomycetes</taxon>
        <taxon>Kitasatosporales</taxon>
        <taxon>Streptomycetaceae</taxon>
        <taxon>Streptomyces</taxon>
    </lineage>
</organism>
<dbReference type="STRING" id="68570.DC74_7722"/>
<evidence type="ECO:0000313" key="4">
    <source>
        <dbReference type="EMBL" id="GCB87844.1"/>
    </source>
</evidence>
<dbReference type="eggNOG" id="COG0071">
    <property type="taxonomic scope" value="Bacteria"/>
</dbReference>
<dbReference type="AlphaFoldDB" id="A0A059WEG5"/>
<dbReference type="EMBL" id="BHXC01000002">
    <property type="protein sequence ID" value="GCB87844.1"/>
    <property type="molecule type" value="Genomic_DNA"/>
</dbReference>
<feature type="region of interest" description="Disordered" evidence="3">
    <location>
        <begin position="1"/>
        <end position="22"/>
    </location>
</feature>
<dbReference type="PROSITE" id="PS01031">
    <property type="entry name" value="SHSP"/>
    <property type="match status" value="1"/>
</dbReference>
<feature type="compositionally biased region" description="Basic residues" evidence="3">
    <location>
        <begin position="1"/>
        <end position="10"/>
    </location>
</feature>
<evidence type="ECO:0000256" key="3">
    <source>
        <dbReference type="SAM" id="MobiDB-lite"/>
    </source>
</evidence>
<gene>
    <name evidence="4" type="ORF">SALB_00513</name>
</gene>
<comment type="similarity">
    <text evidence="1 2">Belongs to the small heat shock protein (HSP20) family.</text>
</comment>
<dbReference type="Gene3D" id="2.60.40.790">
    <property type="match status" value="1"/>
</dbReference>
<dbReference type="CDD" id="cd06464">
    <property type="entry name" value="ACD_sHsps-like"/>
    <property type="match status" value="1"/>
</dbReference>
<protein>
    <submittedName>
        <fullName evidence="4">Heat-shock protein Hsp20</fullName>
    </submittedName>
</protein>
<dbReference type="InterPro" id="IPR002068">
    <property type="entry name" value="A-crystallin/Hsp20_dom"/>
</dbReference>
<evidence type="ECO:0000256" key="2">
    <source>
        <dbReference type="RuleBase" id="RU003616"/>
    </source>
</evidence>
<name>A0A059WEG5_STRNR</name>